<comment type="caution">
    <text evidence="5">The sequence shown here is derived from an EMBL/GenBank/DDBJ whole genome shotgun (WGS) entry which is preliminary data.</text>
</comment>
<dbReference type="Proteomes" id="UP000271031">
    <property type="component" value="Unassembled WGS sequence"/>
</dbReference>
<keyword evidence="3" id="KW-0456">Lyase</keyword>
<sequence length="261" mass="28393">MRKQAGHSSFKQLLAEGKPQVGTFVKIFSAEIIELLGMAGFDFIVIDMEHTTLSFTQVEQMVRVADLHSMSSMVRIPDASRSSVLRALDLGATGIQVPQLLDEGEVMDVVDKAKYPPDGTRGVTYAHRAAGFGHTPKNYLAQANVQTTIAIHIETESAYEKVDAICQTAGVDIAFIGPVDLGISLGKGPDYLQGELALPVRRILEVCQKRGVQAGIAVANEEQYRFAIENKIPYIVWSSDVALFKTAVDGVAKITALRENM</sequence>
<evidence type="ECO:0000256" key="2">
    <source>
        <dbReference type="ARBA" id="ARBA00022723"/>
    </source>
</evidence>
<dbReference type="InterPro" id="IPR050251">
    <property type="entry name" value="HpcH-HpaI_aldolase"/>
</dbReference>
<dbReference type="GO" id="GO:0046872">
    <property type="term" value="F:metal ion binding"/>
    <property type="evidence" value="ECO:0007669"/>
    <property type="project" value="UniProtKB-KW"/>
</dbReference>
<dbReference type="GO" id="GO:0016832">
    <property type="term" value="F:aldehyde-lyase activity"/>
    <property type="evidence" value="ECO:0007669"/>
    <property type="project" value="TreeGrafter"/>
</dbReference>
<name>A0A3M8D6N9_9BACL</name>
<reference evidence="5 6" key="1">
    <citation type="submission" date="2018-10" db="EMBL/GenBank/DDBJ databases">
        <title>Phylogenomics of Brevibacillus.</title>
        <authorList>
            <person name="Dunlap C."/>
        </authorList>
    </citation>
    <scope>NUCLEOTIDE SEQUENCE [LARGE SCALE GENOMIC DNA]</scope>
    <source>
        <strain evidence="5 6">JCM 15716</strain>
    </source>
</reference>
<keyword evidence="2" id="KW-0479">Metal-binding</keyword>
<dbReference type="GO" id="GO:0005737">
    <property type="term" value="C:cytoplasm"/>
    <property type="evidence" value="ECO:0007669"/>
    <property type="project" value="TreeGrafter"/>
</dbReference>
<feature type="domain" description="HpcH/HpaI aldolase/citrate lyase" evidence="4">
    <location>
        <begin position="20"/>
        <end position="217"/>
    </location>
</feature>
<evidence type="ECO:0000313" key="5">
    <source>
        <dbReference type="EMBL" id="RNB83379.1"/>
    </source>
</evidence>
<dbReference type="Pfam" id="PF03328">
    <property type="entry name" value="HpcH_HpaI"/>
    <property type="match status" value="1"/>
</dbReference>
<dbReference type="OrthoDB" id="86160at2"/>
<dbReference type="InterPro" id="IPR015813">
    <property type="entry name" value="Pyrv/PenolPyrv_kinase-like_dom"/>
</dbReference>
<evidence type="ECO:0000256" key="3">
    <source>
        <dbReference type="ARBA" id="ARBA00023239"/>
    </source>
</evidence>
<dbReference type="EMBL" id="RHHQ01000018">
    <property type="protein sequence ID" value="RNB83379.1"/>
    <property type="molecule type" value="Genomic_DNA"/>
</dbReference>
<evidence type="ECO:0000313" key="6">
    <source>
        <dbReference type="Proteomes" id="UP000271031"/>
    </source>
</evidence>
<evidence type="ECO:0000259" key="4">
    <source>
        <dbReference type="Pfam" id="PF03328"/>
    </source>
</evidence>
<dbReference type="RefSeq" id="WP_122920111.1">
    <property type="nucleotide sequence ID" value="NZ_RHHQ01000018.1"/>
</dbReference>
<gene>
    <name evidence="5" type="ORF">EDM56_22200</name>
</gene>
<protein>
    <recommendedName>
        <fullName evidence="4">HpcH/HpaI aldolase/citrate lyase domain-containing protein</fullName>
    </recommendedName>
</protein>
<proteinExistence type="inferred from homology"/>
<dbReference type="InterPro" id="IPR005000">
    <property type="entry name" value="Aldolase/citrate-lyase_domain"/>
</dbReference>
<dbReference type="AlphaFoldDB" id="A0A3M8D6N9"/>
<comment type="similarity">
    <text evidence="1">Belongs to the HpcH/HpaI aldolase family.</text>
</comment>
<dbReference type="SUPFAM" id="SSF51621">
    <property type="entry name" value="Phosphoenolpyruvate/pyruvate domain"/>
    <property type="match status" value="1"/>
</dbReference>
<keyword evidence="6" id="KW-1185">Reference proteome</keyword>
<dbReference type="InterPro" id="IPR040442">
    <property type="entry name" value="Pyrv_kinase-like_dom_sf"/>
</dbReference>
<dbReference type="PANTHER" id="PTHR30502:SF0">
    <property type="entry name" value="PHOSPHOENOLPYRUVATE CARBOXYLASE FAMILY PROTEIN"/>
    <property type="match status" value="1"/>
</dbReference>
<dbReference type="Gene3D" id="3.20.20.60">
    <property type="entry name" value="Phosphoenolpyruvate-binding domains"/>
    <property type="match status" value="1"/>
</dbReference>
<accession>A0A3M8D6N9</accession>
<evidence type="ECO:0000256" key="1">
    <source>
        <dbReference type="ARBA" id="ARBA00005568"/>
    </source>
</evidence>
<dbReference type="PANTHER" id="PTHR30502">
    <property type="entry name" value="2-KETO-3-DEOXY-L-RHAMNONATE ALDOLASE"/>
    <property type="match status" value="1"/>
</dbReference>
<organism evidence="5 6">
    <name type="scientific">Brevibacillus fluminis</name>
    <dbReference type="NCBI Taxonomy" id="511487"/>
    <lineage>
        <taxon>Bacteria</taxon>
        <taxon>Bacillati</taxon>
        <taxon>Bacillota</taxon>
        <taxon>Bacilli</taxon>
        <taxon>Bacillales</taxon>
        <taxon>Paenibacillaceae</taxon>
        <taxon>Brevibacillus</taxon>
    </lineage>
</organism>